<protein>
    <recommendedName>
        <fullName evidence="2">AsmA domain-containing protein</fullName>
    </recommendedName>
</protein>
<dbReference type="RefSeq" id="WP_344765487.1">
    <property type="nucleotide sequence ID" value="NZ_BAAAZE010000014.1"/>
</dbReference>
<comment type="caution">
    <text evidence="3">The sequence shown here is derived from an EMBL/GenBank/DDBJ whole genome shotgun (WGS) entry which is preliminary data.</text>
</comment>
<dbReference type="PANTHER" id="PTHR30441:SF4">
    <property type="entry name" value="PROTEIN ASMA"/>
    <property type="match status" value="1"/>
</dbReference>
<reference evidence="4" key="1">
    <citation type="journal article" date="2019" name="Int. J. Syst. Evol. Microbiol.">
        <title>The Global Catalogue of Microorganisms (GCM) 10K type strain sequencing project: providing services to taxonomists for standard genome sequencing and annotation.</title>
        <authorList>
            <consortium name="The Broad Institute Genomics Platform"/>
            <consortium name="The Broad Institute Genome Sequencing Center for Infectious Disease"/>
            <person name="Wu L."/>
            <person name="Ma J."/>
        </authorList>
    </citation>
    <scope>NUCLEOTIDE SEQUENCE [LARGE SCALE GENOMIC DNA]</scope>
    <source>
        <strain evidence="4">JCM 16673</strain>
    </source>
</reference>
<keyword evidence="1" id="KW-0472">Membrane</keyword>
<dbReference type="EMBL" id="BAAAZE010000014">
    <property type="protein sequence ID" value="GAA4033510.1"/>
    <property type="molecule type" value="Genomic_DNA"/>
</dbReference>
<evidence type="ECO:0000256" key="1">
    <source>
        <dbReference type="SAM" id="Phobius"/>
    </source>
</evidence>
<dbReference type="InterPro" id="IPR007844">
    <property type="entry name" value="AsmA"/>
</dbReference>
<dbReference type="Pfam" id="PF05170">
    <property type="entry name" value="AsmA"/>
    <property type="match status" value="2"/>
</dbReference>
<keyword evidence="4" id="KW-1185">Reference proteome</keyword>
<dbReference type="InterPro" id="IPR052894">
    <property type="entry name" value="AsmA-related"/>
</dbReference>
<evidence type="ECO:0000313" key="3">
    <source>
        <dbReference type="EMBL" id="GAA4033510.1"/>
    </source>
</evidence>
<keyword evidence="1" id="KW-1133">Transmembrane helix</keyword>
<evidence type="ECO:0000313" key="4">
    <source>
        <dbReference type="Proteomes" id="UP001501353"/>
    </source>
</evidence>
<dbReference type="PANTHER" id="PTHR30441">
    <property type="entry name" value="DUF748 DOMAIN-CONTAINING PROTEIN"/>
    <property type="match status" value="1"/>
</dbReference>
<feature type="transmembrane region" description="Helical" evidence="1">
    <location>
        <begin position="12"/>
        <end position="33"/>
    </location>
</feature>
<dbReference type="Proteomes" id="UP001501353">
    <property type="component" value="Unassembled WGS sequence"/>
</dbReference>
<proteinExistence type="predicted"/>
<gene>
    <name evidence="3" type="ORF">GCM10022212_35870</name>
</gene>
<feature type="domain" description="AsmA" evidence="2">
    <location>
        <begin position="14"/>
        <end position="132"/>
    </location>
</feature>
<sequence>MQSVRRTSRLVVRAAIAVLVLLIVGAIGAYFLFNGQRWISPIEQRLSEASGREVRIGALELHLLPMPGIDVRKVTVANPAWARAPLLLQAEQVSVRLAVWPLLLGQVHLQTLTASGVQLDLDSDARGTYSWTLPQRPRTGAGLSDLSRMTALDLQNVAVRYRSARFDDGITRIERLHLDTQPGWRAVRLDALLKRDNRDLIATARLDDLSTLSNGQITLQTGSARLMLDGRMPLQAVLTNAAFKVRLEAERPNDLLAFLNIPSRTIAPIALSADLRESGGKISATAIDGRLGKLQVTGSAQFDPASARPTVDAQLSIPRLDWVQTLTDAGRPPLPPAPPGELFRTHLFPWRVLAALTDFQGTAEVQVASLKTRPGIELTNVSTRMLLDGDQLHVSAIKAGLLDGHASADLTLSAPSRQAHLDLQLHDVSLQKWIVATGHAAPLTGGPIQLTAVVDASGDSMKEMAASLTGPVSIRLGPAVITSRTGAEAEALLTGLIPLFSVRDENRIQLDCVGANLAFARGRASADQLVGARSQASQLLTGGAIDLRQQTLDLRGRVRARSGISLGLSALAGDVSITGPLVKPQIKLDPVGTPSALGRLGAAIVTGGLSIVGTALWDGANPGTDPCKAVFADKPRAAAKTTARAHQTGDRAVP</sequence>
<evidence type="ECO:0000259" key="2">
    <source>
        <dbReference type="Pfam" id="PF05170"/>
    </source>
</evidence>
<accession>A0ABP7TZC6</accession>
<name>A0ABP7TZC6_9BURK</name>
<keyword evidence="1" id="KW-0812">Transmembrane</keyword>
<organism evidence="3 4">
    <name type="scientific">Actimicrobium antarcticum</name>
    <dbReference type="NCBI Taxonomy" id="1051899"/>
    <lineage>
        <taxon>Bacteria</taxon>
        <taxon>Pseudomonadati</taxon>
        <taxon>Pseudomonadota</taxon>
        <taxon>Betaproteobacteria</taxon>
        <taxon>Burkholderiales</taxon>
        <taxon>Oxalobacteraceae</taxon>
        <taxon>Actimicrobium</taxon>
    </lineage>
</organism>
<feature type="domain" description="AsmA" evidence="2">
    <location>
        <begin position="272"/>
        <end position="494"/>
    </location>
</feature>